<keyword evidence="4 11" id="KW-0547">Nucleotide-binding</keyword>
<sequence length="1133" mass="123632">MAALRILTESRPEFMFWIIVSILLLIAVAALVGWRFYLDRQWQRELRYFNRHENAPPLESGGEAKAVYGAKPNLNNSRHNRRDADESRAVYERTVEKLREVAPKRYRKLNAADAEGSPQTEHFHDLPIFAASQPQKAEAAKNPPAEENVQTASQAEIPETVQTPEAESEAEQEAALQPETPAEAVPVYSAAADDAAAAETDIENAESESEPDAEVRKTAPPPDAEVITADEIGHFKRKSVQEIMAEEFEYTHRGDPADEAAEMEGPPSKPAADAEVITEAEVGRFRREPAAALIEKFSPEVQEHVPPPDAEIITLADATRNLAAGSRAHEIKPRPGRYEAQRFGGRPPHTPAAGLPVISYSDPSVLRVEERAAQRRLERENQNFNAPTAKPAVQEAIRPSEKAFNAPETIEESDIRANLMMRRMARQRQSARRSDIAPRIIPADEVISNLARTERPSRRLRRISTVDNASILPASARISNYGGEVVKPKPAVKPLRADSALANRFAPYPYSKPAEVPPPDATVVEPPAVPPTPPLSVDVPPPASVAFSAEMIQPWDEGGPSEYPFAEEETAGGIYSDAADAQEWLDDVFAPSEPEQAEYGGYADRPSEHDEPSESDGPVYGNEAGFSEPAPFSDGLYPLPGLNLLKPASYNPDATQSEEALLENSITIEEKLAEFKVKVKVLEAYAGPVITRYEIEPDVGVRGNAVLNLEKDLARSLGVASIRVVETIPGKTCMGLELPNPKRQMIRLSEIFDSPAFAESPSKLTLALGQDITGQPVVTDLARAPHLLVAGTTGSGKSVGVNAMILSMLFKATPDDVRMIMIDPKMLELSIYEGIPHLLAPVVTDMRLAANALTWCVNEMEKRYRLMSHLGVRNLAGYNQKIREEAAYGRKIGNPFSLTPDNPEPLEKLPFIVVVVDEFADLMMTAGKKIEELIARITQKARAAGIHLILATQRPSVDVITGLIKANIPTRIAFQVSSKIDSRTILDQMGAENLLGQGDMLFLPPGTGYPQRVHGAFASDEEVHGVVEYLKQFGEPDYVEDLLTGGVGSDDIFSNANEGRSNEGGSDPLYDEAVSCVIKTNKATISSVQRYLKIGYNRAANLIEQMEADGIISAADAGGKRTVLARDSSHLDG</sequence>
<evidence type="ECO:0000256" key="6">
    <source>
        <dbReference type="ARBA" id="ARBA00022840"/>
    </source>
</evidence>
<dbReference type="GO" id="GO:0051301">
    <property type="term" value="P:cell division"/>
    <property type="evidence" value="ECO:0007669"/>
    <property type="project" value="UniProtKB-KW"/>
</dbReference>
<dbReference type="Pfam" id="PF17854">
    <property type="entry name" value="FtsK_alpha"/>
    <property type="match status" value="1"/>
</dbReference>
<dbReference type="SUPFAM" id="SSF46785">
    <property type="entry name" value="Winged helix' DNA-binding domain"/>
    <property type="match status" value="1"/>
</dbReference>
<evidence type="ECO:0000256" key="7">
    <source>
        <dbReference type="ARBA" id="ARBA00023125"/>
    </source>
</evidence>
<feature type="domain" description="FtsK" evidence="14">
    <location>
        <begin position="774"/>
        <end position="983"/>
    </location>
</feature>
<comment type="caution">
    <text evidence="15">The sequence shown here is derived from an EMBL/GenBank/DDBJ whole genome shotgun (WGS) entry which is preliminary data.</text>
</comment>
<evidence type="ECO:0000256" key="3">
    <source>
        <dbReference type="ARBA" id="ARBA00022618"/>
    </source>
</evidence>
<comment type="subcellular location">
    <subcellularLocation>
        <location evidence="1">Cell inner membrane</location>
    </subcellularLocation>
</comment>
<dbReference type="PANTHER" id="PTHR22683">
    <property type="entry name" value="SPORULATION PROTEIN RELATED"/>
    <property type="match status" value="1"/>
</dbReference>
<evidence type="ECO:0000256" key="12">
    <source>
        <dbReference type="SAM" id="MobiDB-lite"/>
    </source>
</evidence>
<evidence type="ECO:0000256" key="11">
    <source>
        <dbReference type="PROSITE-ProRule" id="PRU00289"/>
    </source>
</evidence>
<evidence type="ECO:0000256" key="5">
    <source>
        <dbReference type="ARBA" id="ARBA00022829"/>
    </source>
</evidence>
<keyword evidence="8" id="KW-0131">Cell cycle</keyword>
<evidence type="ECO:0000256" key="4">
    <source>
        <dbReference type="ARBA" id="ARBA00022741"/>
    </source>
</evidence>
<dbReference type="GO" id="GO:0005886">
    <property type="term" value="C:plasma membrane"/>
    <property type="evidence" value="ECO:0007669"/>
    <property type="project" value="UniProtKB-SubCell"/>
</dbReference>
<feature type="region of interest" description="Disordered" evidence="12">
    <location>
        <begin position="595"/>
        <end position="627"/>
    </location>
</feature>
<evidence type="ECO:0000256" key="1">
    <source>
        <dbReference type="ARBA" id="ARBA00004533"/>
    </source>
</evidence>
<evidence type="ECO:0000256" key="2">
    <source>
        <dbReference type="ARBA" id="ARBA00006474"/>
    </source>
</evidence>
<evidence type="ECO:0000313" key="15">
    <source>
        <dbReference type="EMBL" id="EFE49804.1"/>
    </source>
</evidence>
<dbReference type="InterPro" id="IPR002543">
    <property type="entry name" value="FtsK_dom"/>
</dbReference>
<dbReference type="InterPro" id="IPR018541">
    <property type="entry name" value="Ftsk_gamma"/>
</dbReference>
<dbReference type="Proteomes" id="UP000005536">
    <property type="component" value="Unassembled WGS sequence"/>
</dbReference>
<dbReference type="SUPFAM" id="SSF52540">
    <property type="entry name" value="P-loop containing nucleoside triphosphate hydrolases"/>
    <property type="match status" value="1"/>
</dbReference>
<gene>
    <name evidence="15" type="ORF">NEIELOOT_01549</name>
</gene>
<reference evidence="15 16" key="1">
    <citation type="submission" date="2010-02" db="EMBL/GenBank/DDBJ databases">
        <authorList>
            <person name="Weinstock G."/>
            <person name="Sodergren E."/>
            <person name="Clifton S."/>
            <person name="Fulton L."/>
            <person name="Fulton B."/>
            <person name="Courtney L."/>
            <person name="Fronick C."/>
            <person name="Harrison M."/>
            <person name="Strong C."/>
            <person name="Farmer C."/>
            <person name="Delahaunty K."/>
            <person name="Markovic C."/>
            <person name="Hall O."/>
            <person name="Minx P."/>
            <person name="Tomlinson C."/>
            <person name="Mitreva M."/>
            <person name="Nelson J."/>
            <person name="Hou S."/>
            <person name="Wollam A."/>
            <person name="Pepin K.H."/>
            <person name="Johnson M."/>
            <person name="Bhonagiri V."/>
            <person name="Zhang X."/>
            <person name="Suruliraj S."/>
            <person name="Warren W."/>
            <person name="Chinwalla A."/>
            <person name="Mardis E.R."/>
            <person name="Wilson R.K."/>
        </authorList>
    </citation>
    <scope>NUCLEOTIDE SEQUENCE [LARGE SCALE GENOMIC DNA]</scope>
    <source>
        <strain evidence="15 16">ATCC 29315</strain>
    </source>
</reference>
<feature type="compositionally biased region" description="Low complexity" evidence="12">
    <location>
        <begin position="133"/>
        <end position="148"/>
    </location>
</feature>
<evidence type="ECO:0000256" key="10">
    <source>
        <dbReference type="ARBA" id="ARBA00025923"/>
    </source>
</evidence>
<dbReference type="Pfam" id="PF09397">
    <property type="entry name" value="FtsK_gamma"/>
    <property type="match status" value="1"/>
</dbReference>
<evidence type="ECO:0000259" key="14">
    <source>
        <dbReference type="PROSITE" id="PS50901"/>
    </source>
</evidence>
<dbReference type="InterPro" id="IPR050206">
    <property type="entry name" value="FtsK/SpoIIIE/SftA"/>
</dbReference>
<dbReference type="FunFam" id="3.40.50.300:FF:000209">
    <property type="entry name" value="Cell division protein FtsK"/>
    <property type="match status" value="1"/>
</dbReference>
<keyword evidence="7" id="KW-0238">DNA-binding</keyword>
<keyword evidence="6 11" id="KW-0067">ATP-binding</keyword>
<keyword evidence="13" id="KW-1133">Transmembrane helix</keyword>
<dbReference type="SMART" id="SM00843">
    <property type="entry name" value="Ftsk_gamma"/>
    <property type="match status" value="1"/>
</dbReference>
<name>D4DR57_NEIEG</name>
<organism evidence="15 16">
    <name type="scientific">Neisseria elongata subsp. glycolytica ATCC 29315</name>
    <dbReference type="NCBI Taxonomy" id="546263"/>
    <lineage>
        <taxon>Bacteria</taxon>
        <taxon>Pseudomonadati</taxon>
        <taxon>Pseudomonadota</taxon>
        <taxon>Betaproteobacteria</taxon>
        <taxon>Neisseriales</taxon>
        <taxon>Neisseriaceae</taxon>
        <taxon>Neisseria</taxon>
    </lineage>
</organism>
<feature type="compositionally biased region" description="Acidic residues" evidence="12">
    <location>
        <begin position="200"/>
        <end position="212"/>
    </location>
</feature>
<keyword evidence="13" id="KW-0812">Transmembrane</keyword>
<comment type="function">
    <text evidence="9">Essential cell division protein that coordinates cell division and chromosome segregation. The N-terminus is involved in assembly of the cell-division machinery. The C-terminus functions as a DNA motor that moves dsDNA in an ATP-dependent manner towards the dif recombination site, which is located within the replication terminus region. Translocation stops specifically at Xer-dif sites, where FtsK interacts with the Xer recombinase, allowing activation of chromosome unlinking by recombination. FtsK orienting polar sequences (KOPS) guide the direction of DNA translocation. FtsK can remove proteins from DNA as it translocates, but translocation stops specifically at XerCD-dif site, thereby preventing removal of XerC and XerD from dif.</text>
</comment>
<dbReference type="STRING" id="546263.NELON_04075"/>
<comment type="subunit">
    <text evidence="10">Homohexamer. Forms a ring that surrounds DNA.</text>
</comment>
<dbReference type="InterPro" id="IPR041027">
    <property type="entry name" value="FtsK_alpha"/>
</dbReference>
<feature type="region of interest" description="Disordered" evidence="12">
    <location>
        <begin position="192"/>
        <end position="225"/>
    </location>
</feature>
<dbReference type="GO" id="GO:0003677">
    <property type="term" value="F:DNA binding"/>
    <property type="evidence" value="ECO:0007669"/>
    <property type="project" value="UniProtKB-KW"/>
</dbReference>
<dbReference type="Gene3D" id="3.30.980.40">
    <property type="match status" value="1"/>
</dbReference>
<protein>
    <submittedName>
        <fullName evidence="15">FtsK/SpoIIIE family protein</fullName>
    </submittedName>
</protein>
<dbReference type="InterPro" id="IPR027417">
    <property type="entry name" value="P-loop_NTPase"/>
</dbReference>
<evidence type="ECO:0000313" key="16">
    <source>
        <dbReference type="Proteomes" id="UP000005536"/>
    </source>
</evidence>
<evidence type="ECO:0000256" key="8">
    <source>
        <dbReference type="ARBA" id="ARBA00023306"/>
    </source>
</evidence>
<keyword evidence="13" id="KW-0472">Membrane</keyword>
<evidence type="ECO:0000256" key="13">
    <source>
        <dbReference type="SAM" id="Phobius"/>
    </source>
</evidence>
<accession>D4DR57</accession>
<dbReference type="Gene3D" id="1.10.10.10">
    <property type="entry name" value="Winged helix-like DNA-binding domain superfamily/Winged helix DNA-binding domain"/>
    <property type="match status" value="1"/>
</dbReference>
<dbReference type="GO" id="GO:0007059">
    <property type="term" value="P:chromosome segregation"/>
    <property type="evidence" value="ECO:0007669"/>
    <property type="project" value="UniProtKB-KW"/>
</dbReference>
<proteinExistence type="inferred from homology"/>
<feature type="binding site" evidence="11">
    <location>
        <begin position="791"/>
        <end position="798"/>
    </location>
    <ligand>
        <name>ATP</name>
        <dbReference type="ChEBI" id="CHEBI:30616"/>
    </ligand>
</feature>
<feature type="region of interest" description="Disordered" evidence="12">
    <location>
        <begin position="133"/>
        <end position="179"/>
    </location>
</feature>
<dbReference type="InterPro" id="IPR036388">
    <property type="entry name" value="WH-like_DNA-bd_sf"/>
</dbReference>
<dbReference type="PANTHER" id="PTHR22683:SF41">
    <property type="entry name" value="DNA TRANSLOCASE FTSK"/>
    <property type="match status" value="1"/>
</dbReference>
<dbReference type="EMBL" id="ADBF01000042">
    <property type="protein sequence ID" value="EFE49804.1"/>
    <property type="molecule type" value="Genomic_DNA"/>
</dbReference>
<dbReference type="GO" id="GO:0005524">
    <property type="term" value="F:ATP binding"/>
    <property type="evidence" value="ECO:0007669"/>
    <property type="project" value="UniProtKB-UniRule"/>
</dbReference>
<dbReference type="AlphaFoldDB" id="D4DR57"/>
<keyword evidence="3" id="KW-0132">Cell division</keyword>
<comment type="similarity">
    <text evidence="2">Belongs to the FtsK/SpoIIIE/SftA family.</text>
</comment>
<dbReference type="PROSITE" id="PS50901">
    <property type="entry name" value="FTSK"/>
    <property type="match status" value="1"/>
</dbReference>
<feature type="transmembrane region" description="Helical" evidence="13">
    <location>
        <begin position="14"/>
        <end position="38"/>
    </location>
</feature>
<evidence type="ECO:0000256" key="9">
    <source>
        <dbReference type="ARBA" id="ARBA00024784"/>
    </source>
</evidence>
<dbReference type="CDD" id="cd01127">
    <property type="entry name" value="TrwB_TraG_TraD_VirD4"/>
    <property type="match status" value="1"/>
</dbReference>
<dbReference type="InterPro" id="IPR036390">
    <property type="entry name" value="WH_DNA-bd_sf"/>
</dbReference>
<dbReference type="Gene3D" id="3.40.50.300">
    <property type="entry name" value="P-loop containing nucleotide triphosphate hydrolases"/>
    <property type="match status" value="1"/>
</dbReference>
<feature type="region of interest" description="Disordered" evidence="12">
    <location>
        <begin position="53"/>
        <end position="89"/>
    </location>
</feature>
<feature type="region of interest" description="Disordered" evidence="12">
    <location>
        <begin position="250"/>
        <end position="273"/>
    </location>
</feature>
<keyword evidence="5" id="KW-0159">Chromosome partition</keyword>
<dbReference type="Pfam" id="PF01580">
    <property type="entry name" value="FtsK_SpoIIIE"/>
    <property type="match status" value="1"/>
</dbReference>